<proteinExistence type="inferred from homology"/>
<dbReference type="Proteomes" id="UP000070544">
    <property type="component" value="Unassembled WGS sequence"/>
</dbReference>
<feature type="active site" description="Proton donor/acceptor" evidence="7">
    <location>
        <position position="362"/>
    </location>
</feature>
<keyword evidence="3" id="KW-0645">Protease</keyword>
<accession>A0A139AKB8</accession>
<dbReference type="PROSITE" id="PS52035">
    <property type="entry name" value="PEPTIDASE_M14"/>
    <property type="match status" value="1"/>
</dbReference>
<comment type="similarity">
    <text evidence="2 7">Belongs to the peptidase M14 family.</text>
</comment>
<evidence type="ECO:0000256" key="4">
    <source>
        <dbReference type="ARBA" id="ARBA00022801"/>
    </source>
</evidence>
<keyword evidence="8" id="KW-0732">Signal</keyword>
<gene>
    <name evidence="10" type="ORF">M427DRAFT_43167</name>
</gene>
<dbReference type="EMBL" id="KQ965748">
    <property type="protein sequence ID" value="KXS17219.1"/>
    <property type="molecule type" value="Genomic_DNA"/>
</dbReference>
<evidence type="ECO:0000256" key="3">
    <source>
        <dbReference type="ARBA" id="ARBA00022670"/>
    </source>
</evidence>
<keyword evidence="5" id="KW-0862">Zinc</keyword>
<keyword evidence="4" id="KW-0378">Hydrolase</keyword>
<comment type="cofactor">
    <cofactor evidence="1">
        <name>Zn(2+)</name>
        <dbReference type="ChEBI" id="CHEBI:29105"/>
    </cofactor>
</comment>
<evidence type="ECO:0000256" key="5">
    <source>
        <dbReference type="ARBA" id="ARBA00022833"/>
    </source>
</evidence>
<dbReference type="GO" id="GO:0005615">
    <property type="term" value="C:extracellular space"/>
    <property type="evidence" value="ECO:0007669"/>
    <property type="project" value="TreeGrafter"/>
</dbReference>
<dbReference type="AlphaFoldDB" id="A0A139AKB8"/>
<keyword evidence="11" id="KW-1185">Reference proteome</keyword>
<dbReference type="OrthoDB" id="3626597at2759"/>
<dbReference type="PANTHER" id="PTHR11705:SF143">
    <property type="entry name" value="SLL0236 PROTEIN"/>
    <property type="match status" value="1"/>
</dbReference>
<dbReference type="GO" id="GO:0008270">
    <property type="term" value="F:zinc ion binding"/>
    <property type="evidence" value="ECO:0007669"/>
    <property type="project" value="InterPro"/>
</dbReference>
<evidence type="ECO:0000256" key="2">
    <source>
        <dbReference type="ARBA" id="ARBA00005988"/>
    </source>
</evidence>
<keyword evidence="6" id="KW-0482">Metalloprotease</keyword>
<dbReference type="GO" id="GO:0004181">
    <property type="term" value="F:metallocarboxypeptidase activity"/>
    <property type="evidence" value="ECO:0007669"/>
    <property type="project" value="InterPro"/>
</dbReference>
<dbReference type="Gene3D" id="3.40.630.10">
    <property type="entry name" value="Zn peptidases"/>
    <property type="match status" value="2"/>
</dbReference>
<dbReference type="STRING" id="1344416.A0A139AKB8"/>
<protein>
    <submittedName>
        <fullName evidence="10">Zn-dependent exopeptidase</fullName>
    </submittedName>
</protein>
<evidence type="ECO:0000256" key="7">
    <source>
        <dbReference type="PROSITE-ProRule" id="PRU01379"/>
    </source>
</evidence>
<dbReference type="PANTHER" id="PTHR11705">
    <property type="entry name" value="PROTEASE FAMILY M14 CARBOXYPEPTIDASE A,B"/>
    <property type="match status" value="1"/>
</dbReference>
<evidence type="ECO:0000256" key="6">
    <source>
        <dbReference type="ARBA" id="ARBA00023049"/>
    </source>
</evidence>
<evidence type="ECO:0000256" key="8">
    <source>
        <dbReference type="SAM" id="SignalP"/>
    </source>
</evidence>
<feature type="signal peptide" evidence="8">
    <location>
        <begin position="1"/>
        <end position="23"/>
    </location>
</feature>
<sequence length="649" mass="71185">MRSFSFVIPLLVLLLLSFHGVNSLPIQSPGLRLKTCATPVRYENETLVRVSIPPTVIPDPDSVRAQLVGKLRKIKSLDVWELLALNDGSRAVDVRVKSAKGFQSLVSSTTQRTTTLLAYDPDSCCSYPSKRPDTNAEIVQFFYSMSAAYPTLVSVNGSIGKSYEGQDLIMVRIGALPPKAPGVKQVYTQGLIHAREWVSGSTLQYLAHKLVSSFSDPADPDHNWAVETLEKGTDPDGASTEIDYEDYQGPTPLSEPETQVITANFLSTLTSAVLSIHYHSYSQLILRPPGYTYDVKSDQEAKLKEAGQAGAAAIAAQSGKVYTSQIYVTTGTAADWAWDSTVDSKVTNDRNGTGRVYSYTIELRPTPEEGGFGLGFRLSPTEIAPTSEENWAALKAILDYVLANVIRSTRKLSPALLVVHFHCLQFNRLLWPHHNTPPMTDRILRDKTLPNVTAALLASAALLAGSTHSHLLFLSPYPPSPLTSDASVDVAAAVTVQYLRTWAVTGPRWYARLEWANRWIALPSLFTVHVMRNGRGADYLSAGLYVVALLWRFFWYRPALSAVLALVSPASSSSLISSILSPSKPDVRPVAELLSSLGSRQRAVLLINLATLGTAERVLQWVLVIAVGLQVAAEVIDWYMDRERDGWED</sequence>
<evidence type="ECO:0000313" key="10">
    <source>
        <dbReference type="EMBL" id="KXS17219.1"/>
    </source>
</evidence>
<evidence type="ECO:0000256" key="1">
    <source>
        <dbReference type="ARBA" id="ARBA00001947"/>
    </source>
</evidence>
<feature type="domain" description="Peptidase M14" evidence="9">
    <location>
        <begin position="131"/>
        <end position="401"/>
    </location>
</feature>
<dbReference type="SUPFAM" id="SSF53187">
    <property type="entry name" value="Zn-dependent exopeptidases"/>
    <property type="match status" value="1"/>
</dbReference>
<dbReference type="Pfam" id="PF00246">
    <property type="entry name" value="Peptidase_M14"/>
    <property type="match status" value="2"/>
</dbReference>
<dbReference type="GO" id="GO:0006508">
    <property type="term" value="P:proteolysis"/>
    <property type="evidence" value="ECO:0007669"/>
    <property type="project" value="UniProtKB-KW"/>
</dbReference>
<feature type="chain" id="PRO_5007296243" evidence="8">
    <location>
        <begin position="24"/>
        <end position="649"/>
    </location>
</feature>
<organism evidence="10 11">
    <name type="scientific">Gonapodya prolifera (strain JEL478)</name>
    <name type="common">Monoblepharis prolifera</name>
    <dbReference type="NCBI Taxonomy" id="1344416"/>
    <lineage>
        <taxon>Eukaryota</taxon>
        <taxon>Fungi</taxon>
        <taxon>Fungi incertae sedis</taxon>
        <taxon>Chytridiomycota</taxon>
        <taxon>Chytridiomycota incertae sedis</taxon>
        <taxon>Monoblepharidomycetes</taxon>
        <taxon>Monoblepharidales</taxon>
        <taxon>Gonapodyaceae</taxon>
        <taxon>Gonapodya</taxon>
    </lineage>
</organism>
<reference evidence="10 11" key="1">
    <citation type="journal article" date="2015" name="Genome Biol. Evol.">
        <title>Phylogenomic analyses indicate that early fungi evolved digesting cell walls of algal ancestors of land plants.</title>
        <authorList>
            <person name="Chang Y."/>
            <person name="Wang S."/>
            <person name="Sekimoto S."/>
            <person name="Aerts A.L."/>
            <person name="Choi C."/>
            <person name="Clum A."/>
            <person name="LaButti K.M."/>
            <person name="Lindquist E.A."/>
            <person name="Yee Ngan C."/>
            <person name="Ohm R.A."/>
            <person name="Salamov A.A."/>
            <person name="Grigoriev I.V."/>
            <person name="Spatafora J.W."/>
            <person name="Berbee M.L."/>
        </authorList>
    </citation>
    <scope>NUCLEOTIDE SEQUENCE [LARGE SCALE GENOMIC DNA]</scope>
    <source>
        <strain evidence="10 11">JEL478</strain>
    </source>
</reference>
<evidence type="ECO:0000313" key="11">
    <source>
        <dbReference type="Proteomes" id="UP000070544"/>
    </source>
</evidence>
<evidence type="ECO:0000259" key="9">
    <source>
        <dbReference type="PROSITE" id="PS52035"/>
    </source>
</evidence>
<dbReference type="InterPro" id="IPR000834">
    <property type="entry name" value="Peptidase_M14"/>
</dbReference>
<name>A0A139AKB8_GONPJ</name>
<dbReference type="SMART" id="SM00631">
    <property type="entry name" value="Zn_pept"/>
    <property type="match status" value="1"/>
</dbReference>